<evidence type="ECO:0000313" key="2">
    <source>
        <dbReference type="EMBL" id="AOW99418.1"/>
    </source>
</evidence>
<evidence type="ECO:0000256" key="1">
    <source>
        <dbReference type="SAM" id="Phobius"/>
    </source>
</evidence>
<keyword evidence="1" id="KW-1133">Transmembrane helix</keyword>
<protein>
    <submittedName>
        <fullName evidence="2">Uncharacterized protein</fullName>
    </submittedName>
</protein>
<evidence type="ECO:0000313" key="3">
    <source>
        <dbReference type="Proteomes" id="UP000177870"/>
    </source>
</evidence>
<reference evidence="3" key="1">
    <citation type="submission" date="2016-10" db="EMBL/GenBank/DDBJ databases">
        <title>Comparative genomics uncovers the prolific and rare metabolic potential of the cyanobacterial genus Moorea.</title>
        <authorList>
            <person name="Leao T."/>
            <person name="Castelao G."/>
            <person name="Korobeynikov A."/>
            <person name="Monroe E.A."/>
            <person name="Podell S."/>
            <person name="Glukhov E."/>
            <person name="Allen E."/>
            <person name="Gerwick W.H."/>
            <person name="Gerwick L."/>
        </authorList>
    </citation>
    <scope>NUCLEOTIDE SEQUENCE [LARGE SCALE GENOMIC DNA]</scope>
    <source>
        <strain evidence="3">PAL-8-15-08-1</strain>
    </source>
</reference>
<proteinExistence type="predicted"/>
<feature type="transmembrane region" description="Helical" evidence="1">
    <location>
        <begin position="21"/>
        <end position="42"/>
    </location>
</feature>
<dbReference type="EMBL" id="CP017599">
    <property type="protein sequence ID" value="AOW99418.1"/>
    <property type="molecule type" value="Genomic_DNA"/>
</dbReference>
<gene>
    <name evidence="2" type="ORF">BJP34_08065</name>
</gene>
<name>A0A1D8TP25_9CYAN</name>
<dbReference type="Proteomes" id="UP000177870">
    <property type="component" value="Chromosome"/>
</dbReference>
<keyword evidence="1" id="KW-0472">Membrane</keyword>
<accession>A0A1D8TP25</accession>
<organism evidence="2 3">
    <name type="scientific">Moorena producens PAL-8-15-08-1</name>
    <dbReference type="NCBI Taxonomy" id="1458985"/>
    <lineage>
        <taxon>Bacteria</taxon>
        <taxon>Bacillati</taxon>
        <taxon>Cyanobacteriota</taxon>
        <taxon>Cyanophyceae</taxon>
        <taxon>Coleofasciculales</taxon>
        <taxon>Coleofasciculaceae</taxon>
        <taxon>Moorena</taxon>
    </lineage>
</organism>
<keyword evidence="1" id="KW-0812">Transmembrane</keyword>
<sequence length="65" mass="7766">MILYINFFFTQYQVSKTFIKFSLIFMKIANFIVTFPDFYGIYNSGRIFLSQNTKKNMKPGTKLLF</sequence>
<dbReference type="AlphaFoldDB" id="A0A1D8TP25"/>
<dbReference type="KEGG" id="mpro:BJP34_08065"/>